<proteinExistence type="inferred from homology"/>
<dbReference type="EMBL" id="JRKL02001267">
    <property type="protein sequence ID" value="KAF3965034.1"/>
    <property type="molecule type" value="Genomic_DNA"/>
</dbReference>
<keyword evidence="4 6" id="KW-1133">Transmembrane helix</keyword>
<evidence type="ECO:0000259" key="7">
    <source>
        <dbReference type="Pfam" id="PF12530"/>
    </source>
</evidence>
<dbReference type="InterPro" id="IPR022542">
    <property type="entry name" value="FOCAD/RST1_DUF3730"/>
</dbReference>
<keyword evidence="5 6" id="KW-0472">Membrane</keyword>
<dbReference type="GO" id="GO:0016020">
    <property type="term" value="C:membrane"/>
    <property type="evidence" value="ECO:0007669"/>
    <property type="project" value="UniProtKB-SubCell"/>
</dbReference>
<sequence>MDSYAPLLERTKVPQPSLQKFAVISIFSKLRSAPKHLDSESEPGRDAISRCLHSASPPVVDQSVRELCRLVTEANYGVSRALLELQSALEGSDPNLVNLFVKAIGFLVRFEFQRSNGAWRFSSAVTHPFVKVLSCRPEVQTELVQQVLLFMARNKQLGMVEVCEFLRPFLNYLILRISVSDLSSSLFARHIISSMASLCCSFPLEAIPVFKLLMECIKFLPCKNLEDFRNFMYFVECLVDAYVVVLRNLFGRKLRLIAEAQLCGVEMLETILSLCTCHRRHSGGNELIVELAKRLLFVQKDLGLQYVPELSSVVLSMFVILTESELEHEQLSILKIFHFLLKWKCENEYDSGKAACGPSEELLFIFPVISLLSSPSKCVKGAATDMLVTLEKLLVKTLVAPSNELAMKGGLNELAMKGGFPYLSTPGSIAFRLLQHLWFQDQFSLSGFFFLNFASSCKADGKEMLNLPKSWASQLREYSLWIVDRRKSSLPLSQSQELFVTEMPLLLSAVAGVLVMHQSLGNAALDSLAAIGVMDPRMGVPLLLAVLFYSNIFTMNDTISHNMLLKVLGVLPSLASHSMMIPLIVQTILPMLHKDAKPTLYATATRLLCQTWEVNDRAFGSLQIIWRLQTGQSPEHYLLCCVLAIFLVVIANFIAASIQAVCRKNPDRGVDLILSVSACIESQDPVIQAIGFQSLAHLCEADVIVPTFDPSDNTGAKMEKILIQPLIAALISSLIAIRAYRRKSLDLSGALAGFIVMTLHIAVGYRYGALLLVFFFSSSKLTKVGEEKKRRVDADFKEGGQRNWIQVLFNSGIATILAVIVWKLAGWQDKCLDSKDSSLITSLIGGIIGHYCCCNGDTWSSEIGVLSEAQPRLITTFKPVRKGTNGGVTQAGVLAAAAGGSVIGLTFVVLGFLTTKCTYDVAVKQLLVIPLSAMAGLGGSLIDSLLGATLQFSGFCTVRNKVVGKPGPTVKKISGLSILDNNGVNLVSVLLTSLLTSIACTYIF</sequence>
<dbReference type="Pfam" id="PF01940">
    <property type="entry name" value="DUF92"/>
    <property type="match status" value="1"/>
</dbReference>
<dbReference type="AlphaFoldDB" id="A0A8J4RC65"/>
<feature type="domain" description="DUF3730" evidence="7">
    <location>
        <begin position="544"/>
        <end position="704"/>
    </location>
</feature>
<comment type="subcellular location">
    <subcellularLocation>
        <location evidence="1">Membrane</location>
        <topology evidence="1">Multi-pass membrane protein</topology>
    </subcellularLocation>
</comment>
<evidence type="ECO:0000256" key="1">
    <source>
        <dbReference type="ARBA" id="ARBA00004141"/>
    </source>
</evidence>
<gene>
    <name evidence="8" type="ORF">CMV_010740</name>
</gene>
<evidence type="ECO:0000256" key="5">
    <source>
        <dbReference type="ARBA" id="ARBA00023136"/>
    </source>
</evidence>
<feature type="transmembrane region" description="Helical" evidence="6">
    <location>
        <begin position="538"/>
        <end position="555"/>
    </location>
</feature>
<dbReference type="Proteomes" id="UP000737018">
    <property type="component" value="Unassembled WGS sequence"/>
</dbReference>
<feature type="transmembrane region" description="Helical" evidence="6">
    <location>
        <begin position="567"/>
        <end position="589"/>
    </location>
</feature>
<evidence type="ECO:0000256" key="6">
    <source>
        <dbReference type="SAM" id="Phobius"/>
    </source>
</evidence>
<evidence type="ECO:0000256" key="2">
    <source>
        <dbReference type="ARBA" id="ARBA00009012"/>
    </source>
</evidence>
<feature type="transmembrane region" description="Helical" evidence="6">
    <location>
        <begin position="925"/>
        <end position="942"/>
    </location>
</feature>
<reference evidence="8" key="1">
    <citation type="submission" date="2020-03" db="EMBL/GenBank/DDBJ databases">
        <title>Castanea mollissima Vanexum genome sequencing.</title>
        <authorList>
            <person name="Staton M."/>
        </authorList>
    </citation>
    <scope>NUCLEOTIDE SEQUENCE</scope>
    <source>
        <tissue evidence="8">Leaf</tissue>
    </source>
</reference>
<organism evidence="8 9">
    <name type="scientific">Castanea mollissima</name>
    <name type="common">Chinese chestnut</name>
    <dbReference type="NCBI Taxonomy" id="60419"/>
    <lineage>
        <taxon>Eukaryota</taxon>
        <taxon>Viridiplantae</taxon>
        <taxon>Streptophyta</taxon>
        <taxon>Embryophyta</taxon>
        <taxon>Tracheophyta</taxon>
        <taxon>Spermatophyta</taxon>
        <taxon>Magnoliopsida</taxon>
        <taxon>eudicotyledons</taxon>
        <taxon>Gunneridae</taxon>
        <taxon>Pentapetalae</taxon>
        <taxon>rosids</taxon>
        <taxon>fabids</taxon>
        <taxon>Fagales</taxon>
        <taxon>Fagaceae</taxon>
        <taxon>Castanea</taxon>
    </lineage>
</organism>
<dbReference type="PANTHER" id="PTHR16212:SF4">
    <property type="entry name" value="FOCADHESIN"/>
    <property type="match status" value="1"/>
</dbReference>
<evidence type="ECO:0000313" key="9">
    <source>
        <dbReference type="Proteomes" id="UP000737018"/>
    </source>
</evidence>
<evidence type="ECO:0000256" key="3">
    <source>
        <dbReference type="ARBA" id="ARBA00022692"/>
    </source>
</evidence>
<keyword evidence="9" id="KW-1185">Reference proteome</keyword>
<feature type="transmembrane region" description="Helical" evidence="6">
    <location>
        <begin position="752"/>
        <end position="776"/>
    </location>
</feature>
<accession>A0A8J4RC65</accession>
<dbReference type="OrthoDB" id="6125419at2759"/>
<dbReference type="InterPro" id="IPR002794">
    <property type="entry name" value="DUF92_TMEM19"/>
</dbReference>
<keyword evidence="3 6" id="KW-0812">Transmembrane</keyword>
<name>A0A8J4RC65_9ROSI</name>
<dbReference type="InterPro" id="IPR045163">
    <property type="entry name" value="Focadhesin/RST1"/>
</dbReference>
<feature type="transmembrane region" description="Helical" evidence="6">
    <location>
        <begin position="984"/>
        <end position="1003"/>
    </location>
</feature>
<feature type="transmembrane region" description="Helical" evidence="6">
    <location>
        <begin position="807"/>
        <end position="825"/>
    </location>
</feature>
<dbReference type="PANTHER" id="PTHR16212">
    <property type="entry name" value="FOCADHESIN FAMILY MEMBER"/>
    <property type="match status" value="1"/>
</dbReference>
<comment type="similarity">
    <text evidence="2">Belongs to the TMEM19 family.</text>
</comment>
<dbReference type="SUPFAM" id="SSF48371">
    <property type="entry name" value="ARM repeat"/>
    <property type="match status" value="1"/>
</dbReference>
<protein>
    <recommendedName>
        <fullName evidence="7">DUF3730 domain-containing protein</fullName>
    </recommendedName>
</protein>
<comment type="caution">
    <text evidence="8">The sequence shown here is derived from an EMBL/GenBank/DDBJ whole genome shotgun (WGS) entry which is preliminary data.</text>
</comment>
<dbReference type="InterPro" id="IPR016024">
    <property type="entry name" value="ARM-type_fold"/>
</dbReference>
<feature type="domain" description="DUF3730" evidence="7">
    <location>
        <begin position="82"/>
        <end position="362"/>
    </location>
</feature>
<evidence type="ECO:0000256" key="4">
    <source>
        <dbReference type="ARBA" id="ARBA00022989"/>
    </source>
</evidence>
<evidence type="ECO:0000313" key="8">
    <source>
        <dbReference type="EMBL" id="KAF3965034.1"/>
    </source>
</evidence>
<feature type="transmembrane region" description="Helical" evidence="6">
    <location>
        <begin position="891"/>
        <end position="913"/>
    </location>
</feature>
<dbReference type="Pfam" id="PF12530">
    <property type="entry name" value="DUF3730"/>
    <property type="match status" value="2"/>
</dbReference>
<dbReference type="GO" id="GO:0060147">
    <property type="term" value="P:regulation of post-transcriptional gene silencing"/>
    <property type="evidence" value="ECO:0007669"/>
    <property type="project" value="InterPro"/>
</dbReference>
<feature type="transmembrane region" description="Helical" evidence="6">
    <location>
        <begin position="636"/>
        <end position="658"/>
    </location>
</feature>